<name>A0A8T1Z5M8_ARASU</name>
<comment type="caution">
    <text evidence="1">The sequence shown here is derived from an EMBL/GenBank/DDBJ whole genome shotgun (WGS) entry which is preliminary data.</text>
</comment>
<reference evidence="1 2" key="1">
    <citation type="submission" date="2020-12" db="EMBL/GenBank/DDBJ databases">
        <title>Concerted genomic and epigenomic changes stabilize Arabidopsis allopolyploids.</title>
        <authorList>
            <person name="Chen Z."/>
        </authorList>
    </citation>
    <scope>NUCLEOTIDE SEQUENCE [LARGE SCALE GENOMIC DNA]</scope>
    <source>
        <strain evidence="1">As9502</strain>
        <tissue evidence="1">Leaf</tissue>
    </source>
</reference>
<dbReference type="AlphaFoldDB" id="A0A8T1Z5M8"/>
<proteinExistence type="predicted"/>
<accession>A0A8T1Z5M8</accession>
<dbReference type="EMBL" id="JAEFBJ010000011">
    <property type="protein sequence ID" value="KAG7554375.1"/>
    <property type="molecule type" value="Genomic_DNA"/>
</dbReference>
<evidence type="ECO:0000313" key="1">
    <source>
        <dbReference type="EMBL" id="KAG7554375.1"/>
    </source>
</evidence>
<sequence length="34" mass="3978">MKLLAKREDLEGDIEINKKSQHSNIKREEVLALK</sequence>
<keyword evidence="2" id="KW-1185">Reference proteome</keyword>
<gene>
    <name evidence="1" type="ORF">ISN44_As11g006220</name>
</gene>
<dbReference type="Proteomes" id="UP000694251">
    <property type="component" value="Chromosome 11"/>
</dbReference>
<organism evidence="1 2">
    <name type="scientific">Arabidopsis suecica</name>
    <name type="common">Swedish thale-cress</name>
    <name type="synonym">Cardaminopsis suecica</name>
    <dbReference type="NCBI Taxonomy" id="45249"/>
    <lineage>
        <taxon>Eukaryota</taxon>
        <taxon>Viridiplantae</taxon>
        <taxon>Streptophyta</taxon>
        <taxon>Embryophyta</taxon>
        <taxon>Tracheophyta</taxon>
        <taxon>Spermatophyta</taxon>
        <taxon>Magnoliopsida</taxon>
        <taxon>eudicotyledons</taxon>
        <taxon>Gunneridae</taxon>
        <taxon>Pentapetalae</taxon>
        <taxon>rosids</taxon>
        <taxon>malvids</taxon>
        <taxon>Brassicales</taxon>
        <taxon>Brassicaceae</taxon>
        <taxon>Camelineae</taxon>
        <taxon>Arabidopsis</taxon>
    </lineage>
</organism>
<protein>
    <submittedName>
        <fullName evidence="1">Uncharacterized protein</fullName>
    </submittedName>
</protein>
<evidence type="ECO:0000313" key="2">
    <source>
        <dbReference type="Proteomes" id="UP000694251"/>
    </source>
</evidence>